<evidence type="ECO:0000313" key="2">
    <source>
        <dbReference type="EMBL" id="RZN55263.1"/>
    </source>
</evidence>
<dbReference type="EMBL" id="QNVI01000041">
    <property type="protein sequence ID" value="TDA38888.1"/>
    <property type="molecule type" value="Genomic_DNA"/>
</dbReference>
<feature type="transmembrane region" description="Helical" evidence="1">
    <location>
        <begin position="12"/>
        <end position="34"/>
    </location>
</feature>
<dbReference type="EMBL" id="RXIH01000046">
    <property type="protein sequence ID" value="RZN55263.1"/>
    <property type="molecule type" value="Genomic_DNA"/>
</dbReference>
<comment type="caution">
    <text evidence="2">The sequence shown here is derived from an EMBL/GenBank/DDBJ whole genome shotgun (WGS) entry which is preliminary data.</text>
</comment>
<sequence>MDDIPILKLKYILALFIIQIVLISIGGALGFSAFGNRFLENLDEYTKKYELGREGSLEYIYSTSEAGYIYASFGLDMKTKYNETHMVVYWYENIKLRPGATVIDLINNYSNAEWVELRIYPIENPSNWIVIKDYNVSKYKIDYELGDVAGYRYIISINNVRNNPGTLQQWMIDVWDRKTQSFQYLAAPPDKIEVYNHDAFVLLFDKFGAFPPDCCSGSLKWEYQGYQGPPK</sequence>
<dbReference type="AlphaFoldDB" id="A0A520KE44"/>
<dbReference type="Proteomes" id="UP000317265">
    <property type="component" value="Unassembled WGS sequence"/>
</dbReference>
<keyword evidence="1" id="KW-1133">Transmembrane helix</keyword>
<proteinExistence type="predicted"/>
<accession>A0A520KE44</accession>
<keyword evidence="1" id="KW-0472">Membrane</keyword>
<evidence type="ECO:0000313" key="5">
    <source>
        <dbReference type="Proteomes" id="UP000317265"/>
    </source>
</evidence>
<name>A0A520KE44_9CREN</name>
<gene>
    <name evidence="3" type="ORF">DSO09_03320</name>
    <name evidence="2" type="ORF">EF809_05940</name>
</gene>
<evidence type="ECO:0000313" key="3">
    <source>
        <dbReference type="EMBL" id="TDA38888.1"/>
    </source>
</evidence>
<evidence type="ECO:0000256" key="1">
    <source>
        <dbReference type="SAM" id="Phobius"/>
    </source>
</evidence>
<evidence type="ECO:0000313" key="4">
    <source>
        <dbReference type="Proteomes" id="UP000316080"/>
    </source>
</evidence>
<dbReference type="Proteomes" id="UP000316080">
    <property type="component" value="Unassembled WGS sequence"/>
</dbReference>
<reference evidence="2 4" key="2">
    <citation type="journal article" date="2019" name="Nat. Microbiol.">
        <title>Wide diversity of methane and short-chain alkane metabolisms in uncultured archaea.</title>
        <authorList>
            <person name="Borrel G."/>
            <person name="Adam P.S."/>
            <person name="McKay L.J."/>
            <person name="Chen L.X."/>
            <person name="Sierra-Garcia I.N."/>
            <person name="Sieber C.M."/>
            <person name="Letourneur Q."/>
            <person name="Ghozlane A."/>
            <person name="Andersen G.L."/>
            <person name="Li W.J."/>
            <person name="Hallam S.J."/>
            <person name="Muyzer G."/>
            <person name="de Oliveira V.M."/>
            <person name="Inskeep W.P."/>
            <person name="Banfield J.F."/>
            <person name="Gribaldo S."/>
        </authorList>
    </citation>
    <scope>NUCLEOTIDE SEQUENCE [LARGE SCALE GENOMIC DNA]</scope>
    <source>
        <strain evidence="2">Verst-YHS</strain>
    </source>
</reference>
<organism evidence="2 4">
    <name type="scientific">Thermoproteota archaeon</name>
    <dbReference type="NCBI Taxonomy" id="2056631"/>
    <lineage>
        <taxon>Archaea</taxon>
        <taxon>Thermoproteota</taxon>
    </lineage>
</organism>
<protein>
    <submittedName>
        <fullName evidence="2">Uncharacterized protein</fullName>
    </submittedName>
</protein>
<keyword evidence="1" id="KW-0812">Transmembrane</keyword>
<reference evidence="3 5" key="1">
    <citation type="journal article" date="2019" name="Nat. Microbiol.">
        <title>Expanding anaerobic alkane metabolism in the domain of Archaea.</title>
        <authorList>
            <person name="Wang Y."/>
            <person name="Wegener G."/>
            <person name="Hou J."/>
            <person name="Wang F."/>
            <person name="Xiao X."/>
        </authorList>
    </citation>
    <scope>NUCLEOTIDE SEQUENCE [LARGE SCALE GENOMIC DNA]</scope>
    <source>
        <strain evidence="3">WYZ-LMO11</strain>
    </source>
</reference>